<evidence type="ECO:0000313" key="1">
    <source>
        <dbReference type="EMBL" id="OWA52309.1"/>
    </source>
</evidence>
<dbReference type="OrthoDB" id="10570852at2759"/>
<proteinExistence type="predicted"/>
<organism evidence="1 2">
    <name type="scientific">Hypsibius exemplaris</name>
    <name type="common">Freshwater tardigrade</name>
    <dbReference type="NCBI Taxonomy" id="2072580"/>
    <lineage>
        <taxon>Eukaryota</taxon>
        <taxon>Metazoa</taxon>
        <taxon>Ecdysozoa</taxon>
        <taxon>Tardigrada</taxon>
        <taxon>Eutardigrada</taxon>
        <taxon>Parachela</taxon>
        <taxon>Hypsibioidea</taxon>
        <taxon>Hypsibiidae</taxon>
        <taxon>Hypsibius</taxon>
    </lineage>
</organism>
<keyword evidence="2" id="KW-1185">Reference proteome</keyword>
<name>A0A9X6RLJ1_HYPEX</name>
<evidence type="ECO:0000313" key="2">
    <source>
        <dbReference type="Proteomes" id="UP000192578"/>
    </source>
</evidence>
<dbReference type="Proteomes" id="UP000192578">
    <property type="component" value="Unassembled WGS sequence"/>
</dbReference>
<accession>A0A9X6RLJ1</accession>
<dbReference type="EMBL" id="MTYJ01000262">
    <property type="protein sequence ID" value="OWA52309.1"/>
    <property type="molecule type" value="Genomic_DNA"/>
</dbReference>
<sequence length="255" mass="28871">MPGRKVTRRIGKSKSRIRIKPILKDDTPKEVVWSVSNVSVIRSPDQVTNPDEILQRLLDEAELNLRWEKFYAQEECVIQPQGIRFINRTLYRRLEIVTSYLHALRTRKQRERKSVESVPNPLFVEVTLIKSDAPVEGATSDSPVVVPFSAAFRSRREALAAFADNEDCYNARFLIKLSIRAARASQVQAVVEENSPLGEEEQTEAAVEGSDEWLQTETAILKADADYLFERTTKVVVADISVVMLKPVTISDLQS</sequence>
<comment type="caution">
    <text evidence="1">The sequence shown here is derived from an EMBL/GenBank/DDBJ whole genome shotgun (WGS) entry which is preliminary data.</text>
</comment>
<dbReference type="AlphaFoldDB" id="A0A9X6RLJ1"/>
<reference evidence="2" key="1">
    <citation type="submission" date="2017-01" db="EMBL/GenBank/DDBJ databases">
        <title>Comparative genomics of anhydrobiosis in the tardigrade Hypsibius dujardini.</title>
        <authorList>
            <person name="Yoshida Y."/>
            <person name="Koutsovoulos G."/>
            <person name="Laetsch D."/>
            <person name="Stevens L."/>
            <person name="Kumar S."/>
            <person name="Horikawa D."/>
            <person name="Ishino K."/>
            <person name="Komine S."/>
            <person name="Tomita M."/>
            <person name="Blaxter M."/>
            <person name="Arakawa K."/>
        </authorList>
    </citation>
    <scope>NUCLEOTIDE SEQUENCE [LARGE SCALE GENOMIC DNA]</scope>
    <source>
        <strain evidence="2">Z151</strain>
    </source>
</reference>
<gene>
    <name evidence="1" type="ORF">BV898_16767</name>
</gene>
<protein>
    <submittedName>
        <fullName evidence="1">Uncharacterized protein</fullName>
    </submittedName>
</protein>